<evidence type="ECO:0000256" key="7">
    <source>
        <dbReference type="PIRSR" id="PIRSR005536-1"/>
    </source>
</evidence>
<evidence type="ECO:0000256" key="8">
    <source>
        <dbReference type="PIRSR" id="PIRSR005536-2"/>
    </source>
</evidence>
<dbReference type="AlphaFoldDB" id="A0A4U9XZJ1"/>
<evidence type="ECO:0000313" key="11">
    <source>
        <dbReference type="EMBL" id="VTS19019.1"/>
    </source>
</evidence>
<dbReference type="EMBL" id="CABEHT010000001">
    <property type="protein sequence ID" value="VTS19019.1"/>
    <property type="molecule type" value="Genomic_DNA"/>
</dbReference>
<name>A0A4U9XZJ1_9STRE</name>
<protein>
    <recommendedName>
        <fullName evidence="3 6">Alpha-galactosidase</fullName>
        <ecNumber evidence="3 6">3.2.1.22</ecNumber>
    </recommendedName>
</protein>
<dbReference type="Pfam" id="PF16874">
    <property type="entry name" value="Glyco_hydro_36C"/>
    <property type="match status" value="1"/>
</dbReference>
<dbReference type="PANTHER" id="PTHR43053:SF3">
    <property type="entry name" value="ALPHA-GALACTOSIDASE C-RELATED"/>
    <property type="match status" value="1"/>
</dbReference>
<dbReference type="Gene3D" id="3.20.20.70">
    <property type="entry name" value="Aldolase class I"/>
    <property type="match status" value="1"/>
</dbReference>
<evidence type="ECO:0000256" key="3">
    <source>
        <dbReference type="ARBA" id="ARBA00012755"/>
    </source>
</evidence>
<feature type="binding site" evidence="8">
    <location>
        <position position="527"/>
    </location>
    <ligand>
        <name>substrate</name>
    </ligand>
</feature>
<dbReference type="InterPro" id="IPR038417">
    <property type="entry name" value="Alpga-gal_N_sf"/>
</dbReference>
<dbReference type="RefSeq" id="WP_077322422.1">
    <property type="nucleotide sequence ID" value="NZ_CABEHT010000001.1"/>
</dbReference>
<evidence type="ECO:0000256" key="6">
    <source>
        <dbReference type="PIRNR" id="PIRNR005536"/>
    </source>
</evidence>
<dbReference type="PIRSF" id="PIRSF005536">
    <property type="entry name" value="Agal"/>
    <property type="match status" value="1"/>
</dbReference>
<evidence type="ECO:0000256" key="1">
    <source>
        <dbReference type="ARBA" id="ARBA00001255"/>
    </source>
</evidence>
<keyword evidence="5 6" id="KW-0326">Glycosidase</keyword>
<gene>
    <name evidence="11" type="primary">rafA</name>
    <name evidence="11" type="ORF">NCTC5386_01675</name>
</gene>
<feature type="domain" description="Glycosyl hydrolase family 36 C-terminal" evidence="9">
    <location>
        <begin position="650"/>
        <end position="728"/>
    </location>
</feature>
<dbReference type="PANTHER" id="PTHR43053">
    <property type="entry name" value="GLYCOSIDASE FAMILY 31"/>
    <property type="match status" value="1"/>
</dbReference>
<evidence type="ECO:0000256" key="4">
    <source>
        <dbReference type="ARBA" id="ARBA00022801"/>
    </source>
</evidence>
<dbReference type="SUPFAM" id="SSF51445">
    <property type="entry name" value="(Trans)glycosidases"/>
    <property type="match status" value="1"/>
</dbReference>
<keyword evidence="4 6" id="KW-0378">Hydrolase</keyword>
<feature type="active site" description="Nucleophile" evidence="7">
    <location>
        <position position="479"/>
    </location>
</feature>
<dbReference type="PRINTS" id="PR00743">
    <property type="entry name" value="GLHYDRLASE36"/>
</dbReference>
<sequence>MSIKFKPKTKEFHLYNQEVSYIFCVLSNGQLGHLYYGKRINPDESYLQFIEGEYRSLTSFVSEEKPTFSLQHTRQEYPSFGTGDYADAAFMIKTKDGSRLSDFKFYDFKIQKGKPTLEGLPSTYVDSDEEAETLTIQLRDDYSQTLLELTYTIYENRPVITRHARFEQLGDEVIVLEKALSMSLDLLDSDFKCLHLDGAWGRERHVNVLPLKQGCHSIYSLKGASSAEHNPFLALLRGSANENFGEVFGFSLVYSGNFIGQIDVSPYDEARINFGIHPENFEWLLSKGDSFMTPEVVMVYSDCGLNGMSQTFHSLFRQRLVRGKWRDRLRPVLLNNWEAMTFDFDEKRILTLAKEAASVGIELFVMDDGWFGKRNSDRSGLGDWTVNHEKLPHGLTGLIESIHEMGMSFGLWIEPEMVNKDSDLYREHPDWIFHHPERNTSHGRFQYTLNLANEAVYQNIYQQLHHLLANHEIDYIKWDMNRYMSEVFSPLHSSQQQGELSHRYILNLYRLYDALTSEFPNVLFESCSSGGGRFDPAMLYYAPQTWTSDNSDAIERLKIQYGTSMVYPLSSMGCHVSEVPNQQVQRVTPLSTRANVAYFGSFGYELDLSTLSNDEKKAIANQIAFYKNYRHVFQRGEFTRLISPFESKVTAWQVMSEDGNQGFVAFYRTMVTSNEGRQRLMLQNLQPEAIYKINHSKNYSGATLMNAGLVIDKEAFVEGLRDFTSLLISIEKQ</sequence>
<feature type="active site" description="Proton donor" evidence="7">
    <location>
        <position position="549"/>
    </location>
</feature>
<dbReference type="EC" id="3.2.1.22" evidence="3 6"/>
<dbReference type="InterPro" id="IPR031704">
    <property type="entry name" value="Glyco_hydro_36_N"/>
</dbReference>
<dbReference type="InterPro" id="IPR050985">
    <property type="entry name" value="Alpha-glycosidase_related"/>
</dbReference>
<comment type="catalytic activity">
    <reaction evidence="1 6">
        <text>Hydrolysis of terminal, non-reducing alpha-D-galactose residues in alpha-D-galactosides, including galactose oligosaccharides, galactomannans and galactolipids.</text>
        <dbReference type="EC" id="3.2.1.22"/>
    </reaction>
</comment>
<dbReference type="CDD" id="cd14791">
    <property type="entry name" value="GH36"/>
    <property type="match status" value="1"/>
</dbReference>
<evidence type="ECO:0000259" key="9">
    <source>
        <dbReference type="Pfam" id="PF16874"/>
    </source>
</evidence>
<dbReference type="InterPro" id="IPR017853">
    <property type="entry name" value="GH"/>
</dbReference>
<dbReference type="Proteomes" id="UP000394068">
    <property type="component" value="Unassembled WGS sequence"/>
</dbReference>
<feature type="binding site" evidence="8">
    <location>
        <position position="549"/>
    </location>
    <ligand>
        <name>substrate</name>
    </ligand>
</feature>
<dbReference type="GO" id="GO:0004557">
    <property type="term" value="F:alpha-galactosidase activity"/>
    <property type="evidence" value="ECO:0007669"/>
    <property type="project" value="UniProtKB-UniRule"/>
</dbReference>
<evidence type="ECO:0000256" key="2">
    <source>
        <dbReference type="ARBA" id="ARBA00006202"/>
    </source>
</evidence>
<feature type="binding site" evidence="8">
    <location>
        <position position="444"/>
    </location>
    <ligand>
        <name>substrate</name>
    </ligand>
</feature>
<feature type="binding site" evidence="8">
    <location>
        <begin position="477"/>
        <end position="481"/>
    </location>
    <ligand>
        <name>substrate</name>
    </ligand>
</feature>
<feature type="binding site" evidence="8">
    <location>
        <position position="200"/>
    </location>
    <ligand>
        <name>substrate</name>
    </ligand>
</feature>
<dbReference type="FunFam" id="3.20.20.70:FF:000118">
    <property type="entry name" value="Alpha-galactosidase"/>
    <property type="match status" value="1"/>
</dbReference>
<evidence type="ECO:0000313" key="12">
    <source>
        <dbReference type="Proteomes" id="UP000394068"/>
    </source>
</evidence>
<evidence type="ECO:0000259" key="10">
    <source>
        <dbReference type="Pfam" id="PF16875"/>
    </source>
</evidence>
<dbReference type="InterPro" id="IPR002252">
    <property type="entry name" value="Glyco_hydro_36"/>
</dbReference>
<comment type="similarity">
    <text evidence="2">Belongs to the glycosyl hydrolase 36 family.</text>
</comment>
<dbReference type="InterPro" id="IPR031705">
    <property type="entry name" value="Glyco_hydro_36_C"/>
</dbReference>
<dbReference type="Pfam" id="PF16875">
    <property type="entry name" value="Glyco_hydro_36N"/>
    <property type="match status" value="1"/>
</dbReference>
<feature type="domain" description="Glycosyl hydrolase family 36 N-terminal" evidence="10">
    <location>
        <begin position="29"/>
        <end position="285"/>
    </location>
</feature>
<dbReference type="InterPro" id="IPR013785">
    <property type="entry name" value="Aldolase_TIM"/>
</dbReference>
<reference evidence="11 12" key="1">
    <citation type="submission" date="2019-05" db="EMBL/GenBank/DDBJ databases">
        <authorList>
            <consortium name="Pathogen Informatics"/>
        </authorList>
    </citation>
    <scope>NUCLEOTIDE SEQUENCE [LARGE SCALE GENOMIC DNA]</scope>
    <source>
        <strain evidence="11 12">NCTC5386</strain>
    </source>
</reference>
<dbReference type="Gene3D" id="2.70.98.60">
    <property type="entry name" value="alpha-galactosidase from lactobacil brevis"/>
    <property type="match status" value="1"/>
</dbReference>
<dbReference type="GO" id="GO:0016052">
    <property type="term" value="P:carbohydrate catabolic process"/>
    <property type="evidence" value="ECO:0007669"/>
    <property type="project" value="InterPro"/>
</dbReference>
<dbReference type="InterPro" id="IPR013780">
    <property type="entry name" value="Glyco_hydro_b"/>
</dbReference>
<evidence type="ECO:0000256" key="5">
    <source>
        <dbReference type="ARBA" id="ARBA00023295"/>
    </source>
</evidence>
<dbReference type="Pfam" id="PF02065">
    <property type="entry name" value="Melibiase"/>
    <property type="match status" value="1"/>
</dbReference>
<proteinExistence type="inferred from homology"/>
<accession>A0A4U9XZJ1</accession>
<organism evidence="11 12">
    <name type="scientific">Streptococcus pseudoporcinus</name>
    <dbReference type="NCBI Taxonomy" id="361101"/>
    <lineage>
        <taxon>Bacteria</taxon>
        <taxon>Bacillati</taxon>
        <taxon>Bacillota</taxon>
        <taxon>Bacilli</taxon>
        <taxon>Lactobacillales</taxon>
        <taxon>Streptococcaceae</taxon>
        <taxon>Streptococcus</taxon>
    </lineage>
</organism>
<dbReference type="Gene3D" id="2.60.40.1180">
    <property type="entry name" value="Golgi alpha-mannosidase II"/>
    <property type="match status" value="1"/>
</dbReference>
<dbReference type="PROSITE" id="PS00512">
    <property type="entry name" value="ALPHA_GALACTOSIDASE"/>
    <property type="match status" value="1"/>
</dbReference>
<dbReference type="InterPro" id="IPR000111">
    <property type="entry name" value="Glyco_hydro_27/36_CS"/>
</dbReference>
<feature type="binding site" evidence="8">
    <location>
        <begin position="367"/>
        <end position="368"/>
    </location>
    <ligand>
        <name>substrate</name>
    </ligand>
</feature>